<dbReference type="RefSeq" id="WP_137814092.1">
    <property type="nucleotide sequence ID" value="NZ_BJFL01000011.1"/>
</dbReference>
<dbReference type="OrthoDB" id="8684161at2"/>
<sequence length="128" mass="13237">MPKTAVVPQASAVVAGVPLSPGVRKGNILQVSGQIAIDPATGETVGGTVAEQTRQAMRNVVAVLEAGGATMDDVVMLRVYLTDTAHFAEMNAAYAEFLTEPMPARTTVYVGLPPGKLVEIDAMAVLDG</sequence>
<evidence type="ECO:0000256" key="1">
    <source>
        <dbReference type="ARBA" id="ARBA00010552"/>
    </source>
</evidence>
<comment type="caution">
    <text evidence="2">The sequence shown here is derived from an EMBL/GenBank/DDBJ whole genome shotgun (WGS) entry which is preliminary data.</text>
</comment>
<dbReference type="Proteomes" id="UP000298860">
    <property type="component" value="Unassembled WGS sequence"/>
</dbReference>
<accession>A0A4D4J914</accession>
<dbReference type="GO" id="GO:0019239">
    <property type="term" value="F:deaminase activity"/>
    <property type="evidence" value="ECO:0007669"/>
    <property type="project" value="TreeGrafter"/>
</dbReference>
<dbReference type="SUPFAM" id="SSF55298">
    <property type="entry name" value="YjgF-like"/>
    <property type="match status" value="1"/>
</dbReference>
<dbReference type="NCBIfam" id="TIGR00004">
    <property type="entry name" value="Rid family detoxifying hydrolase"/>
    <property type="match status" value="1"/>
</dbReference>
<evidence type="ECO:0000313" key="2">
    <source>
        <dbReference type="EMBL" id="GDY30986.1"/>
    </source>
</evidence>
<dbReference type="Pfam" id="PF01042">
    <property type="entry name" value="Ribonuc_L-PSP"/>
    <property type="match status" value="1"/>
</dbReference>
<dbReference type="InterPro" id="IPR006056">
    <property type="entry name" value="RidA"/>
</dbReference>
<proteinExistence type="inferred from homology"/>
<reference evidence="3" key="1">
    <citation type="submission" date="2019-04" db="EMBL/GenBank/DDBJ databases">
        <title>Draft genome sequence of Pseudonocardiaceae bacterium SL3-2-4.</title>
        <authorList>
            <person name="Ningsih F."/>
            <person name="Yokota A."/>
            <person name="Sakai Y."/>
            <person name="Nanatani K."/>
            <person name="Yabe S."/>
            <person name="Oetari A."/>
            <person name="Sjamsuridzal W."/>
        </authorList>
    </citation>
    <scope>NUCLEOTIDE SEQUENCE [LARGE SCALE GENOMIC DNA]</scope>
    <source>
        <strain evidence="3">SL3-2-4</strain>
    </source>
</reference>
<dbReference type="Gene3D" id="3.30.1330.40">
    <property type="entry name" value="RutC-like"/>
    <property type="match status" value="1"/>
</dbReference>
<comment type="similarity">
    <text evidence="1">Belongs to the RutC family.</text>
</comment>
<dbReference type="CDD" id="cd00448">
    <property type="entry name" value="YjgF_YER057c_UK114_family"/>
    <property type="match status" value="1"/>
</dbReference>
<dbReference type="GO" id="GO:0005829">
    <property type="term" value="C:cytosol"/>
    <property type="evidence" value="ECO:0007669"/>
    <property type="project" value="TreeGrafter"/>
</dbReference>
<protein>
    <submittedName>
        <fullName evidence="2">Reactive intermediate/imine deaminase</fullName>
    </submittedName>
</protein>
<keyword evidence="3" id="KW-1185">Reference proteome</keyword>
<name>A0A4D4J914_9PSEU</name>
<organism evidence="2 3">
    <name type="scientific">Gandjariella thermophila</name>
    <dbReference type="NCBI Taxonomy" id="1931992"/>
    <lineage>
        <taxon>Bacteria</taxon>
        <taxon>Bacillati</taxon>
        <taxon>Actinomycetota</taxon>
        <taxon>Actinomycetes</taxon>
        <taxon>Pseudonocardiales</taxon>
        <taxon>Pseudonocardiaceae</taxon>
        <taxon>Gandjariella</taxon>
    </lineage>
</organism>
<evidence type="ECO:0000313" key="3">
    <source>
        <dbReference type="Proteomes" id="UP000298860"/>
    </source>
</evidence>
<gene>
    <name evidence="2" type="ORF">GTS_26190</name>
</gene>
<dbReference type="PANTHER" id="PTHR11803">
    <property type="entry name" value="2-IMINOBUTANOATE/2-IMINOPROPANOATE DEAMINASE RIDA"/>
    <property type="match status" value="1"/>
</dbReference>
<dbReference type="PANTHER" id="PTHR11803:SF39">
    <property type="entry name" value="2-IMINOBUTANOATE_2-IMINOPROPANOATE DEAMINASE"/>
    <property type="match status" value="1"/>
</dbReference>
<dbReference type="AlphaFoldDB" id="A0A4D4J914"/>
<dbReference type="InterPro" id="IPR035959">
    <property type="entry name" value="RutC-like_sf"/>
</dbReference>
<dbReference type="InterPro" id="IPR006175">
    <property type="entry name" value="YjgF/YER057c/UK114"/>
</dbReference>
<dbReference type="FunFam" id="3.30.1330.40:FF:000001">
    <property type="entry name" value="L-PSP family endoribonuclease"/>
    <property type="match status" value="1"/>
</dbReference>
<dbReference type="EMBL" id="BJFL01000011">
    <property type="protein sequence ID" value="GDY30986.1"/>
    <property type="molecule type" value="Genomic_DNA"/>
</dbReference>